<dbReference type="FunFam" id="2.10.25.10:FF:000038">
    <property type="entry name" value="Fibrillin 2"/>
    <property type="match status" value="1"/>
</dbReference>
<dbReference type="PROSITE" id="PS50279">
    <property type="entry name" value="BPTI_KUNITZ_2"/>
    <property type="match status" value="1"/>
</dbReference>
<dbReference type="FunFam" id="2.10.25.10:FF:000240">
    <property type="entry name" value="Vitamin K-dependent protein S"/>
    <property type="match status" value="1"/>
</dbReference>
<dbReference type="PROSITE" id="PS50923">
    <property type="entry name" value="SUSHI"/>
    <property type="match status" value="1"/>
</dbReference>
<dbReference type="InterPro" id="IPR049883">
    <property type="entry name" value="NOTCH1_EGF-like"/>
</dbReference>
<dbReference type="FunFam" id="2.10.25.10:FF:000210">
    <property type="entry name" value="Hemicentin 1"/>
    <property type="match status" value="1"/>
</dbReference>
<evidence type="ECO:0000256" key="8">
    <source>
        <dbReference type="ARBA" id="ARBA00023157"/>
    </source>
</evidence>
<evidence type="ECO:0000256" key="5">
    <source>
        <dbReference type="ARBA" id="ARBA00022729"/>
    </source>
</evidence>
<dbReference type="CDD" id="cd00033">
    <property type="entry name" value="CCP"/>
    <property type="match status" value="1"/>
</dbReference>
<evidence type="ECO:0000259" key="13">
    <source>
        <dbReference type="PROSITE" id="PS50026"/>
    </source>
</evidence>
<dbReference type="EnsemblMetazoa" id="Aqu2.1.18302_001">
    <property type="protein sequence ID" value="Aqu2.1.18302_001"/>
    <property type="gene ID" value="Aqu2.1.18302"/>
</dbReference>
<dbReference type="FunFam" id="2.10.25.10:FF:000005">
    <property type="entry name" value="Fibrillin 2"/>
    <property type="match status" value="1"/>
</dbReference>
<evidence type="ECO:0000313" key="17">
    <source>
        <dbReference type="EnsemblMetazoa" id="Aqu2.1.18302_001"/>
    </source>
</evidence>
<evidence type="ECO:0000256" key="6">
    <source>
        <dbReference type="ARBA" id="ARBA00022737"/>
    </source>
</evidence>
<dbReference type="GO" id="GO:0005509">
    <property type="term" value="F:calcium ion binding"/>
    <property type="evidence" value="ECO:0007669"/>
    <property type="project" value="InterPro"/>
</dbReference>
<dbReference type="SMART" id="SM00032">
    <property type="entry name" value="CCP"/>
    <property type="match status" value="2"/>
</dbReference>
<dbReference type="SMART" id="SM00181">
    <property type="entry name" value="EGF"/>
    <property type="match status" value="8"/>
</dbReference>
<dbReference type="PROSITE" id="PS01187">
    <property type="entry name" value="EGF_CA"/>
    <property type="match status" value="3"/>
</dbReference>
<evidence type="ECO:0000256" key="7">
    <source>
        <dbReference type="ARBA" id="ARBA00022837"/>
    </source>
</evidence>
<keyword evidence="12" id="KW-0175">Coiled coil</keyword>
<protein>
    <submittedName>
        <fullName evidence="17">Uncharacterized protein</fullName>
    </submittedName>
</protein>
<dbReference type="Pfam" id="PF07645">
    <property type="entry name" value="EGF_CA"/>
    <property type="match status" value="4"/>
</dbReference>
<evidence type="ECO:0000256" key="4">
    <source>
        <dbReference type="ARBA" id="ARBA00022536"/>
    </source>
</evidence>
<dbReference type="PROSITE" id="PS00022">
    <property type="entry name" value="EGF_1"/>
    <property type="match status" value="2"/>
</dbReference>
<dbReference type="InterPro" id="IPR011489">
    <property type="entry name" value="EMI_domain"/>
</dbReference>
<evidence type="ECO:0000259" key="14">
    <source>
        <dbReference type="PROSITE" id="PS50279"/>
    </source>
</evidence>
<feature type="disulfide bond" evidence="10">
    <location>
        <begin position="482"/>
        <end position="491"/>
    </location>
</feature>
<dbReference type="PRINTS" id="PR01983">
    <property type="entry name" value="NOTCH"/>
</dbReference>
<dbReference type="SUPFAM" id="SSF57362">
    <property type="entry name" value="BPTI-like"/>
    <property type="match status" value="1"/>
</dbReference>
<evidence type="ECO:0000256" key="11">
    <source>
        <dbReference type="PROSITE-ProRule" id="PRU00302"/>
    </source>
</evidence>
<dbReference type="PROSITE" id="PS01186">
    <property type="entry name" value="EGF_2"/>
    <property type="match status" value="4"/>
</dbReference>
<dbReference type="InterPro" id="IPR020901">
    <property type="entry name" value="Prtase_inh_Kunz-CS"/>
</dbReference>
<dbReference type="PROSITE" id="PS00010">
    <property type="entry name" value="ASX_HYDROXYL"/>
    <property type="match status" value="3"/>
</dbReference>
<dbReference type="PROSITE" id="PS00280">
    <property type="entry name" value="BPTI_KUNITZ_1"/>
    <property type="match status" value="1"/>
</dbReference>
<keyword evidence="6" id="KW-0677">Repeat</keyword>
<keyword evidence="3" id="KW-0272">Extracellular matrix</keyword>
<feature type="domain" description="EGF-like" evidence="13">
    <location>
        <begin position="37"/>
        <end position="71"/>
    </location>
</feature>
<proteinExistence type="predicted"/>
<feature type="disulfide bond" evidence="10">
    <location>
        <begin position="40"/>
        <end position="50"/>
    </location>
</feature>
<dbReference type="Gene3D" id="4.10.410.10">
    <property type="entry name" value="Pancreatic trypsin inhibitor Kunitz domain"/>
    <property type="match status" value="1"/>
</dbReference>
<evidence type="ECO:0000256" key="2">
    <source>
        <dbReference type="ARBA" id="ARBA00022525"/>
    </source>
</evidence>
<dbReference type="CDD" id="cd00109">
    <property type="entry name" value="Kunitz-type"/>
    <property type="match status" value="1"/>
</dbReference>
<evidence type="ECO:0000259" key="15">
    <source>
        <dbReference type="PROSITE" id="PS50923"/>
    </source>
</evidence>
<dbReference type="InterPro" id="IPR035976">
    <property type="entry name" value="Sushi/SCR/CCP_sf"/>
</dbReference>
<keyword evidence="2" id="KW-0964">Secreted</keyword>
<evidence type="ECO:0000256" key="3">
    <source>
        <dbReference type="ARBA" id="ARBA00022530"/>
    </source>
</evidence>
<reference evidence="17" key="1">
    <citation type="submission" date="2017-05" db="UniProtKB">
        <authorList>
            <consortium name="EnsemblMetazoa"/>
        </authorList>
    </citation>
    <scope>IDENTIFICATION</scope>
</reference>
<feature type="domain" description="BPTI/Kunitz inhibitor" evidence="14">
    <location>
        <begin position="1463"/>
        <end position="1513"/>
    </location>
</feature>
<keyword evidence="4 10" id="KW-0245">EGF-like domain</keyword>
<dbReference type="PANTHER" id="PTHR47333">
    <property type="entry name" value="VON WILLEBRAND FACTOR C AND EGF DOMAIN-CONTAINING PROTEIN"/>
    <property type="match status" value="1"/>
</dbReference>
<evidence type="ECO:0000256" key="12">
    <source>
        <dbReference type="SAM" id="Coils"/>
    </source>
</evidence>
<dbReference type="Pfam" id="PF14670">
    <property type="entry name" value="FXa_inhibition"/>
    <property type="match status" value="1"/>
</dbReference>
<dbReference type="InterPro" id="IPR018097">
    <property type="entry name" value="EGF_Ca-bd_CS"/>
</dbReference>
<accession>A0A1X7TTE5</accession>
<dbReference type="Gene3D" id="2.10.25.10">
    <property type="entry name" value="Laminin"/>
    <property type="match status" value="8"/>
</dbReference>
<dbReference type="InterPro" id="IPR002223">
    <property type="entry name" value="Kunitz_BPTI"/>
</dbReference>
<dbReference type="InterPro" id="IPR000742">
    <property type="entry name" value="EGF"/>
</dbReference>
<dbReference type="SMART" id="SM00131">
    <property type="entry name" value="KU"/>
    <property type="match status" value="1"/>
</dbReference>
<evidence type="ECO:0000256" key="10">
    <source>
        <dbReference type="PROSITE-ProRule" id="PRU00076"/>
    </source>
</evidence>
<dbReference type="SMART" id="SM00179">
    <property type="entry name" value="EGF_CA"/>
    <property type="match status" value="6"/>
</dbReference>
<sequence length="1514" mass="168676">FCQIYTYSQETTYSTVTVTSSYSVCCPGYQGISPYCTPRCNPACANGGNCYRSSGTNYCSCPSGFRGHYCQFDINECAENLDNCQSPSVCHNTIGSYRCACPNGYILAYDGRSCIDRDECADGSHTCGSNGNCHNTKGSFTCHCGRGYETPAWNPKRCIDIDECARRLNDCEQNCTNYPGYYLCSCNEGYTNNIINLRKCDDINECEEGTDNCAQKCKNTLGSYKCGCDLGCELASNGVSCEGDVDECNDTLLNNCDHECTNLHCENGKYSCSCHPGYSLHHNNHTCEDINECLTNNGGCEQTCNNTIGSYSCSCDREAGYALSSNGHSCEALPCPTLIAPVNGYMQCSDYPVVVNSTCSFTCKDEYDLFGSSVRLCGTDTIWNGTNTDCQIKKCPEIQTLPNSVQLQSCQTSVNSTCFFSCVPGYFIESGDAIYNQVCTVTDGVAFWTALKDCKETSACDPSPCLTGTCFKTDSNEPYCVCPDGYVGKYCGTLSVTISDLPLLNNNERSSPISIYASPQSSVTVSITTEPPVAIIPSDQITIEHPDNVSTFYLESSQNNFIRLKLRVSNEGEQITTIDDRVTIASDEKATGKYFRVGDSNGVLTKGCCKHDTDLTTRFCTGRPRQSVTFTSTCAWMGQNNEYTSNGIIFVSVGRLSLPVSIIGVSLRLSDEGLTTDFTRPGLSCPPCARALDCTSTPPQRMEDVRDMVKRLSMINTFLSAMGPILPQHLTIEADDESNINYYSTGDYLAKIVPEYELSSLLECPNIPIDTTNTDLYYVITTSSGLQFIYNNDKQSYASSETVCFLYPLCDKRTLFISVPPQLNKQIQNLTIFNELKQEDWKIDIKSIEASHYGLSTRKNVTYWDGNIFTAIMQPNYKLKAEMTISGDFQEQYLQLQFSFRGTITEAEDHYELCQAIPHTVEGKMNVEIKTGLITAQQHSVLHLATSNSQVGLYVTKGTNCGSDSKPGLEIDLYLSPLQTNGTYSKYIQLKSTEPCLVKAHFQFNNFDHINSVSILSSCLVFRIKELEFSDLPLKLTLYPQNIGIIPNRISTVTLQSKIENEVTIGNFITMLPNSDSRYPDLQAILFSDDDDIFCVLPFVNISLFDTQMMTRVQINEDGIQFRSSLKLFYLGNTDVSGRGNTDRSWESLQIMLQVVFTNDFTSELTTYLNTELRDEIEDAVQHIDSANDALKSASKQVLNLKQKLRKLYDELYDTQTSLDNNEKRKNISTIEEIKATDSKIQSAQESERVANKSYQSIKASNERILSFRDALQDKVNSIIKITDVSFDVTLETQTPVIVPLNVIYEITSRRTTHEVRIVVDISATDDLVKKTIYDNIYDDIIDNVIGESLRKRRSVPSSVLLTDIFKTLCAPGTYSDTGYEPCQKCAVSHYQTLYGSKFCLTCTKESNVSTCIEDQCKEDQYSSTGFEPCQSCDKGTYQESRGQLSCTNCTENSTNIRCLTDCHLPPYAGPCNGKFQRYFYNKTSKQCEIFTYGGCNQNKNSFHYQYDCENKCG</sequence>
<dbReference type="InterPro" id="IPR000152">
    <property type="entry name" value="EGF-type_Asp/Asn_hydroxyl_site"/>
</dbReference>
<dbReference type="Gene3D" id="2.10.70.10">
    <property type="entry name" value="Complement Module, domain 1"/>
    <property type="match status" value="1"/>
</dbReference>
<keyword evidence="11" id="KW-0768">Sushi</keyword>
<dbReference type="InterPro" id="IPR009030">
    <property type="entry name" value="Growth_fac_rcpt_cys_sf"/>
</dbReference>
<dbReference type="Pfam" id="PF12662">
    <property type="entry name" value="cEGF"/>
    <property type="match status" value="1"/>
</dbReference>
<dbReference type="SUPFAM" id="SSF57184">
    <property type="entry name" value="Growth factor receptor domain"/>
    <property type="match status" value="1"/>
</dbReference>
<dbReference type="PROSITE" id="PS51041">
    <property type="entry name" value="EMI"/>
    <property type="match status" value="1"/>
</dbReference>
<dbReference type="PROSITE" id="PS50026">
    <property type="entry name" value="EGF_3"/>
    <property type="match status" value="4"/>
</dbReference>
<dbReference type="SUPFAM" id="SSF57196">
    <property type="entry name" value="EGF/Laminin"/>
    <property type="match status" value="4"/>
</dbReference>
<dbReference type="GO" id="GO:0004867">
    <property type="term" value="F:serine-type endopeptidase inhibitor activity"/>
    <property type="evidence" value="ECO:0007669"/>
    <property type="project" value="InterPro"/>
</dbReference>
<feature type="domain" description="EMI" evidence="16">
    <location>
        <begin position="1"/>
        <end position="38"/>
    </location>
</feature>
<dbReference type="InterPro" id="IPR036880">
    <property type="entry name" value="Kunitz_BPTI_sf"/>
</dbReference>
<feature type="coiled-coil region" evidence="12">
    <location>
        <begin position="1170"/>
        <end position="1211"/>
    </location>
</feature>
<dbReference type="SUPFAM" id="SSF57535">
    <property type="entry name" value="Complement control module/SCR domain"/>
    <property type="match status" value="2"/>
</dbReference>
<dbReference type="InterPro" id="IPR001881">
    <property type="entry name" value="EGF-like_Ca-bd_dom"/>
</dbReference>
<dbReference type="SMART" id="SM01411">
    <property type="entry name" value="Ephrin_rec_like"/>
    <property type="match status" value="3"/>
</dbReference>
<keyword evidence="5" id="KW-0732">Signal</keyword>
<evidence type="ECO:0000256" key="9">
    <source>
        <dbReference type="ARBA" id="ARBA00023180"/>
    </source>
</evidence>
<feature type="disulfide bond" evidence="11">
    <location>
        <begin position="363"/>
        <end position="390"/>
    </location>
</feature>
<keyword evidence="7" id="KW-0106">Calcium</keyword>
<feature type="disulfide bond" evidence="10">
    <location>
        <begin position="460"/>
        <end position="470"/>
    </location>
</feature>
<dbReference type="PANTHER" id="PTHR47333:SF4">
    <property type="entry name" value="EGF-LIKE DOMAIN-CONTAINING PROTEIN"/>
    <property type="match status" value="1"/>
</dbReference>
<keyword evidence="8 10" id="KW-1015">Disulfide bond</keyword>
<dbReference type="InterPro" id="IPR000436">
    <property type="entry name" value="Sushi_SCR_CCP_dom"/>
</dbReference>
<name>A0A1X7TTE5_AMPQE</name>
<dbReference type="OrthoDB" id="4473401at2759"/>
<organism evidence="17">
    <name type="scientific">Amphimedon queenslandica</name>
    <name type="common">Sponge</name>
    <dbReference type="NCBI Taxonomy" id="400682"/>
    <lineage>
        <taxon>Eukaryota</taxon>
        <taxon>Metazoa</taxon>
        <taxon>Porifera</taxon>
        <taxon>Demospongiae</taxon>
        <taxon>Heteroscleromorpha</taxon>
        <taxon>Haplosclerida</taxon>
        <taxon>Niphatidae</taxon>
        <taxon>Amphimedon</taxon>
    </lineage>
</organism>
<feature type="domain" description="EGF-like" evidence="13">
    <location>
        <begin position="456"/>
        <end position="492"/>
    </location>
</feature>
<feature type="domain" description="Sushi" evidence="15">
    <location>
        <begin position="333"/>
        <end position="392"/>
    </location>
</feature>
<dbReference type="CDD" id="cd00054">
    <property type="entry name" value="EGF_CA"/>
    <property type="match status" value="3"/>
</dbReference>
<evidence type="ECO:0000256" key="1">
    <source>
        <dbReference type="ARBA" id="ARBA00004498"/>
    </source>
</evidence>
<dbReference type="InterPro" id="IPR052080">
    <property type="entry name" value="vWF_C/EGF_Fibrillin"/>
</dbReference>
<comment type="caution">
    <text evidence="10">Lacks conserved residue(s) required for the propagation of feature annotation.</text>
</comment>
<feature type="domain" description="EGF-like" evidence="13">
    <location>
        <begin position="116"/>
        <end position="159"/>
    </location>
</feature>
<dbReference type="InterPro" id="IPR026823">
    <property type="entry name" value="cEGF"/>
</dbReference>
<feature type="disulfide bond" evidence="10">
    <location>
        <begin position="61"/>
        <end position="70"/>
    </location>
</feature>
<comment type="subcellular location">
    <subcellularLocation>
        <location evidence="1">Secreted</location>
        <location evidence="1">Extracellular space</location>
        <location evidence="1">Extracellular matrix</location>
    </subcellularLocation>
</comment>
<evidence type="ECO:0000259" key="16">
    <source>
        <dbReference type="PROSITE" id="PS51041"/>
    </source>
</evidence>
<feature type="domain" description="EGF-like" evidence="13">
    <location>
        <begin position="73"/>
        <end position="115"/>
    </location>
</feature>
<dbReference type="InParanoid" id="A0A1X7TTE5"/>
<keyword evidence="9" id="KW-0325">Glycoprotein</keyword>